<dbReference type="GO" id="GO:0009279">
    <property type="term" value="C:cell outer membrane"/>
    <property type="evidence" value="ECO:0007669"/>
    <property type="project" value="InterPro"/>
</dbReference>
<dbReference type="Pfam" id="PF01389">
    <property type="entry name" value="OmpA_membrane"/>
    <property type="match status" value="1"/>
</dbReference>
<accession>A0A431VSJ2</accession>
<dbReference type="OrthoDB" id="6265027at2"/>
<dbReference type="AlphaFoldDB" id="A0A431VSJ2"/>
<organism evidence="4 5">
    <name type="scientific">Shewanella atlantica</name>
    <dbReference type="NCBI Taxonomy" id="271099"/>
    <lineage>
        <taxon>Bacteria</taxon>
        <taxon>Pseudomonadati</taxon>
        <taxon>Pseudomonadota</taxon>
        <taxon>Gammaproteobacteria</taxon>
        <taxon>Alteromonadales</taxon>
        <taxon>Shewanellaceae</taxon>
        <taxon>Shewanella</taxon>
    </lineage>
</organism>
<evidence type="ECO:0000313" key="4">
    <source>
        <dbReference type="EMBL" id="RTR26073.1"/>
    </source>
</evidence>
<proteinExistence type="inferred from homology"/>
<dbReference type="SUPFAM" id="SSF56925">
    <property type="entry name" value="OMPA-like"/>
    <property type="match status" value="1"/>
</dbReference>
<evidence type="ECO:0000256" key="1">
    <source>
        <dbReference type="ARBA" id="ARBA00005710"/>
    </source>
</evidence>
<dbReference type="GO" id="GO:0015288">
    <property type="term" value="F:porin activity"/>
    <property type="evidence" value="ECO:0007669"/>
    <property type="project" value="UniProtKB-KW"/>
</dbReference>
<keyword evidence="2" id="KW-0406">Ion transport</keyword>
<dbReference type="InterPro" id="IPR011250">
    <property type="entry name" value="OMP/PagP_B-barrel"/>
</dbReference>
<reference evidence="4 5" key="1">
    <citation type="submission" date="2018-12" db="EMBL/GenBank/DDBJ databases">
        <authorList>
            <person name="Yu L."/>
        </authorList>
    </citation>
    <scope>NUCLEOTIDE SEQUENCE [LARGE SCALE GENOMIC DNA]</scope>
    <source>
        <strain evidence="4 5">HAW-EB5</strain>
    </source>
</reference>
<sequence length="105" mass="11185">MKQIIMLGMVAVSYSSGTPAVVAEDAWYLGARAGVSHYQGACKVEALECDDNGFAYGLYGGYQFNSWFGVEIGVTDYGSPSGLYTDSPTELDTWGGELSGCFVIN</sequence>
<dbReference type="InterPro" id="IPR000498">
    <property type="entry name" value="OmpA-like_TM_dom"/>
</dbReference>
<feature type="domain" description="Outer membrane protein OmpA-like transmembrane" evidence="3">
    <location>
        <begin position="23"/>
        <end position="82"/>
    </location>
</feature>
<keyword evidence="5" id="KW-1185">Reference proteome</keyword>
<evidence type="ECO:0000313" key="5">
    <source>
        <dbReference type="Proteomes" id="UP000282060"/>
    </source>
</evidence>
<evidence type="ECO:0000256" key="2">
    <source>
        <dbReference type="ARBA" id="ARBA00023114"/>
    </source>
</evidence>
<keyword evidence="2" id="KW-0626">Porin</keyword>
<comment type="similarity">
    <text evidence="1">Belongs to the outer membrane OOP (TC 1.B.6) superfamily. OmpA family.</text>
</comment>
<dbReference type="Proteomes" id="UP000282060">
    <property type="component" value="Unassembled WGS sequence"/>
</dbReference>
<keyword evidence="2" id="KW-0812">Transmembrane</keyword>
<name>A0A431VSJ2_9GAMM</name>
<comment type="caution">
    <text evidence="4">The sequence shown here is derived from an EMBL/GenBank/DDBJ whole genome shotgun (WGS) entry which is preliminary data.</text>
</comment>
<protein>
    <recommendedName>
        <fullName evidence="3">Outer membrane protein OmpA-like transmembrane domain-containing protein</fullName>
    </recommendedName>
</protein>
<evidence type="ECO:0000259" key="3">
    <source>
        <dbReference type="Pfam" id="PF01389"/>
    </source>
</evidence>
<dbReference type="RefSeq" id="WP_126508204.1">
    <property type="nucleotide sequence ID" value="NZ_RXNV01000024.1"/>
</dbReference>
<dbReference type="Gene3D" id="2.40.160.20">
    <property type="match status" value="1"/>
</dbReference>
<dbReference type="EMBL" id="RXNV01000024">
    <property type="protein sequence ID" value="RTR26073.1"/>
    <property type="molecule type" value="Genomic_DNA"/>
</dbReference>
<keyword evidence="2" id="KW-0813">Transport</keyword>
<dbReference type="GO" id="GO:0046930">
    <property type="term" value="C:pore complex"/>
    <property type="evidence" value="ECO:0007669"/>
    <property type="project" value="UniProtKB-KW"/>
</dbReference>
<gene>
    <name evidence="4" type="ORF">EKG39_22400</name>
</gene>